<feature type="signal peptide" evidence="1">
    <location>
        <begin position="1"/>
        <end position="17"/>
    </location>
</feature>
<name>D7BJM5_ALLS1</name>
<gene>
    <name evidence="2" type="ORF">Mesil_3591</name>
</gene>
<reference evidence="2 3" key="1">
    <citation type="journal article" date="2010" name="Stand. Genomic Sci.">
        <title>Complete genome sequence of Meiothermus silvanus type strain (VI-R2).</title>
        <authorList>
            <person name="Sikorski J."/>
            <person name="Tindall B.J."/>
            <person name="Lowry S."/>
            <person name="Lucas S."/>
            <person name="Nolan M."/>
            <person name="Copeland A."/>
            <person name="Glavina Del Rio T."/>
            <person name="Tice H."/>
            <person name="Cheng J.F."/>
            <person name="Han C."/>
            <person name="Pitluck S."/>
            <person name="Liolios K."/>
            <person name="Ivanova N."/>
            <person name="Mavromatis K."/>
            <person name="Mikhailova N."/>
            <person name="Pati A."/>
            <person name="Goodwin L."/>
            <person name="Chen A."/>
            <person name="Palaniappan K."/>
            <person name="Land M."/>
            <person name="Hauser L."/>
            <person name="Chang Y.J."/>
            <person name="Jeffries C.D."/>
            <person name="Rohde M."/>
            <person name="Goker M."/>
            <person name="Woyke T."/>
            <person name="Bristow J."/>
            <person name="Eisen J.A."/>
            <person name="Markowitz V."/>
            <person name="Hugenholtz P."/>
            <person name="Kyrpides N.C."/>
            <person name="Klenk H.P."/>
            <person name="Lapidus A."/>
        </authorList>
    </citation>
    <scope>NUCLEOTIDE SEQUENCE [LARGE SCALE GENOMIC DNA]</scope>
    <source>
        <strain evidence="3">ATCC 700542 / DSM 9946 / VI-R2</strain>
        <plasmid evidence="3">Plasmid pMESIL02</plasmid>
    </source>
</reference>
<evidence type="ECO:0000313" key="2">
    <source>
        <dbReference type="EMBL" id="ADH65381.1"/>
    </source>
</evidence>
<dbReference type="PROSITE" id="PS51257">
    <property type="entry name" value="PROKAR_LIPOPROTEIN"/>
    <property type="match status" value="1"/>
</dbReference>
<keyword evidence="2" id="KW-0614">Plasmid</keyword>
<protein>
    <submittedName>
        <fullName evidence="2">Uncharacterized protein</fullName>
    </submittedName>
</protein>
<keyword evidence="1" id="KW-0732">Signal</keyword>
<proteinExistence type="predicted"/>
<keyword evidence="3" id="KW-1185">Reference proteome</keyword>
<organism evidence="2 3">
    <name type="scientific">Allomeiothermus silvanus (strain ATCC 700542 / DSM 9946 / NBRC 106475 / NCIMB 13440 / VI-R2)</name>
    <name type="common">Thermus silvanus</name>
    <dbReference type="NCBI Taxonomy" id="526227"/>
    <lineage>
        <taxon>Bacteria</taxon>
        <taxon>Thermotogati</taxon>
        <taxon>Deinococcota</taxon>
        <taxon>Deinococci</taxon>
        <taxon>Thermales</taxon>
        <taxon>Thermaceae</taxon>
        <taxon>Allomeiothermus</taxon>
    </lineage>
</organism>
<dbReference type="Proteomes" id="UP000001916">
    <property type="component" value="Plasmid pMESIL02"/>
</dbReference>
<evidence type="ECO:0000256" key="1">
    <source>
        <dbReference type="SAM" id="SignalP"/>
    </source>
</evidence>
<geneLocation type="plasmid" evidence="2 3">
    <name>pMESIL02</name>
</geneLocation>
<sequence>MKSLLPMPILLSALTLAVSGCSELDRLTTPPLEMTVELKSPVAAETTLTLSGNGLNETYTDNGTGLSTKASVWPGSYTATLSRLSVGPIVYQGVLAFSNANGNLSRTESLVFQVRSIDSGKLKIAGSYQAVTGSLQVKATGLPFGTQPKLSYQGADGVKKPFDPTQPASLSPGNYQIAFEAVTVGGRTYTPNPTTMVVAVQAGAYAPVEVTYTEAP</sequence>
<feature type="chain" id="PRO_5003093046" evidence="1">
    <location>
        <begin position="18"/>
        <end position="216"/>
    </location>
</feature>
<dbReference type="OrthoDB" id="34415at2"/>
<dbReference type="AlphaFoldDB" id="D7BJM5"/>
<dbReference type="EMBL" id="CP002044">
    <property type="protein sequence ID" value="ADH65381.1"/>
    <property type="molecule type" value="Genomic_DNA"/>
</dbReference>
<dbReference type="KEGG" id="msv:Mesil_3591"/>
<dbReference type="RefSeq" id="WP_013159855.1">
    <property type="nucleotide sequence ID" value="NC_014214.1"/>
</dbReference>
<accession>D7BJM5</accession>
<dbReference type="HOGENOM" id="CLU_1276397_0_0_0"/>
<evidence type="ECO:0000313" key="3">
    <source>
        <dbReference type="Proteomes" id="UP000001916"/>
    </source>
</evidence>